<gene>
    <name evidence="3" type="ORF">ACFOY1_11895</name>
</gene>
<dbReference type="PANTHER" id="PTHR42928:SF5">
    <property type="entry name" value="BLR1237 PROTEIN"/>
    <property type="match status" value="1"/>
</dbReference>
<feature type="signal peptide" evidence="2">
    <location>
        <begin position="1"/>
        <end position="27"/>
    </location>
</feature>
<organism evidence="3 4">
    <name type="scientific">Candidimonas humi</name>
    <dbReference type="NCBI Taxonomy" id="683355"/>
    <lineage>
        <taxon>Bacteria</taxon>
        <taxon>Pseudomonadati</taxon>
        <taxon>Pseudomonadota</taxon>
        <taxon>Betaproteobacteria</taxon>
        <taxon>Burkholderiales</taxon>
        <taxon>Alcaligenaceae</taxon>
        <taxon>Candidimonas</taxon>
    </lineage>
</organism>
<reference evidence="4" key="1">
    <citation type="journal article" date="2019" name="Int. J. Syst. Evol. Microbiol.">
        <title>The Global Catalogue of Microorganisms (GCM) 10K type strain sequencing project: providing services to taxonomists for standard genome sequencing and annotation.</title>
        <authorList>
            <consortium name="The Broad Institute Genomics Platform"/>
            <consortium name="The Broad Institute Genome Sequencing Center for Infectious Disease"/>
            <person name="Wu L."/>
            <person name="Ma J."/>
        </authorList>
    </citation>
    <scope>NUCLEOTIDE SEQUENCE [LARGE SCALE GENOMIC DNA]</scope>
    <source>
        <strain evidence="4">LMG 24813</strain>
    </source>
</reference>
<evidence type="ECO:0000313" key="3">
    <source>
        <dbReference type="EMBL" id="MFC4201657.1"/>
    </source>
</evidence>
<protein>
    <submittedName>
        <fullName evidence="3">Bug family tripartite tricarboxylate transporter substrate binding protein</fullName>
    </submittedName>
</protein>
<dbReference type="EMBL" id="JBHSBV010000004">
    <property type="protein sequence ID" value="MFC4201657.1"/>
    <property type="molecule type" value="Genomic_DNA"/>
</dbReference>
<comment type="caution">
    <text evidence="3">The sequence shown here is derived from an EMBL/GenBank/DDBJ whole genome shotgun (WGS) entry which is preliminary data.</text>
</comment>
<name>A0ABV8P1U8_9BURK</name>
<keyword evidence="4" id="KW-1185">Reference proteome</keyword>
<dbReference type="PANTHER" id="PTHR42928">
    <property type="entry name" value="TRICARBOXYLATE-BINDING PROTEIN"/>
    <property type="match status" value="1"/>
</dbReference>
<sequence>MSIKLQKFLMAGSWALCTVWGISAARAGTFPDHAIHLVVPFAPGGGADTSARMVAEPWTKVLGQAVVVENRPGAGGTIGAGFVAHAAADGYTLLYTTPGQQMTAPYLFKNLGYDPFKSLISVGKLLVGANVLVVTNALPVRTVRELIDYAKAHPGKLGFASSGVGSTSHLAGELFKQEAGIDIFHVAYRGTGPALNDLMGGQVPMTIDTLSVYLPYIKSGKVRALGVSTKSRSDAAPDIPTIAETLPGFEAYPINYITAPAGTPPAVIEKLNKTLNQVIHDPQVRAKFYKGTTLEGSTPREMDELVGSEQKKWKALIEKADIKIQ</sequence>
<dbReference type="Pfam" id="PF03401">
    <property type="entry name" value="TctC"/>
    <property type="match status" value="1"/>
</dbReference>
<dbReference type="InterPro" id="IPR005064">
    <property type="entry name" value="BUG"/>
</dbReference>
<dbReference type="PIRSF" id="PIRSF017082">
    <property type="entry name" value="YflP"/>
    <property type="match status" value="1"/>
</dbReference>
<feature type="chain" id="PRO_5046477549" evidence="2">
    <location>
        <begin position="28"/>
        <end position="325"/>
    </location>
</feature>
<keyword evidence="2" id="KW-0732">Signal</keyword>
<proteinExistence type="inferred from homology"/>
<dbReference type="CDD" id="cd13578">
    <property type="entry name" value="PBP2_Bug27"/>
    <property type="match status" value="1"/>
</dbReference>
<comment type="similarity">
    <text evidence="1">Belongs to the UPF0065 (bug) family.</text>
</comment>
<evidence type="ECO:0000256" key="2">
    <source>
        <dbReference type="SAM" id="SignalP"/>
    </source>
</evidence>
<dbReference type="Proteomes" id="UP001595848">
    <property type="component" value="Unassembled WGS sequence"/>
</dbReference>
<evidence type="ECO:0000313" key="4">
    <source>
        <dbReference type="Proteomes" id="UP001595848"/>
    </source>
</evidence>
<dbReference type="RefSeq" id="WP_217965569.1">
    <property type="nucleotide sequence ID" value="NZ_JAHTBN010000007.1"/>
</dbReference>
<evidence type="ECO:0000256" key="1">
    <source>
        <dbReference type="ARBA" id="ARBA00006987"/>
    </source>
</evidence>
<accession>A0ABV8P1U8</accession>